<protein>
    <submittedName>
        <fullName evidence="2">Uncharacterized protein</fullName>
    </submittedName>
</protein>
<dbReference type="EMBL" id="GGEC01079928">
    <property type="protein sequence ID" value="MBX60412.1"/>
    <property type="molecule type" value="Transcribed_RNA"/>
</dbReference>
<feature type="transmembrane region" description="Helical" evidence="1">
    <location>
        <begin position="20"/>
        <end position="41"/>
    </location>
</feature>
<reference evidence="2" key="1">
    <citation type="submission" date="2018-02" db="EMBL/GenBank/DDBJ databases">
        <title>Rhizophora mucronata_Transcriptome.</title>
        <authorList>
            <person name="Meera S.P."/>
            <person name="Sreeshan A."/>
            <person name="Augustine A."/>
        </authorList>
    </citation>
    <scope>NUCLEOTIDE SEQUENCE</scope>
    <source>
        <tissue evidence="2">Leaf</tissue>
    </source>
</reference>
<keyword evidence="1" id="KW-0812">Transmembrane</keyword>
<keyword evidence="1" id="KW-0472">Membrane</keyword>
<dbReference type="AlphaFoldDB" id="A0A2P2Q0C2"/>
<evidence type="ECO:0000256" key="1">
    <source>
        <dbReference type="SAM" id="Phobius"/>
    </source>
</evidence>
<organism evidence="2">
    <name type="scientific">Rhizophora mucronata</name>
    <name type="common">Asiatic mangrove</name>
    <dbReference type="NCBI Taxonomy" id="61149"/>
    <lineage>
        <taxon>Eukaryota</taxon>
        <taxon>Viridiplantae</taxon>
        <taxon>Streptophyta</taxon>
        <taxon>Embryophyta</taxon>
        <taxon>Tracheophyta</taxon>
        <taxon>Spermatophyta</taxon>
        <taxon>Magnoliopsida</taxon>
        <taxon>eudicotyledons</taxon>
        <taxon>Gunneridae</taxon>
        <taxon>Pentapetalae</taxon>
        <taxon>rosids</taxon>
        <taxon>fabids</taxon>
        <taxon>Malpighiales</taxon>
        <taxon>Rhizophoraceae</taxon>
        <taxon>Rhizophora</taxon>
    </lineage>
</organism>
<name>A0A2P2Q0C2_RHIMU</name>
<accession>A0A2P2Q0C2</accession>
<evidence type="ECO:0000313" key="2">
    <source>
        <dbReference type="EMBL" id="MBX60412.1"/>
    </source>
</evidence>
<sequence length="97" mass="11174">MGVTTGLTKKLFCLSLKQTLYWLIVVGPEFVCTHLSVILMAHGKISLFAIYVKLSVSDFKFLLGCNHCGTFKLWHHVLKFSPMLMQVWQLHMGMWRS</sequence>
<keyword evidence="1" id="KW-1133">Transmembrane helix</keyword>
<proteinExistence type="predicted"/>